<evidence type="ECO:0000313" key="2">
    <source>
        <dbReference type="Proteomes" id="UP000054018"/>
    </source>
</evidence>
<dbReference type="HOGENOM" id="CLU_2489465_0_0_1"/>
<reference evidence="1 2" key="1">
    <citation type="submission" date="2014-04" db="EMBL/GenBank/DDBJ databases">
        <authorList>
            <consortium name="DOE Joint Genome Institute"/>
            <person name="Kuo A."/>
            <person name="Kohler A."/>
            <person name="Costa M.D."/>
            <person name="Nagy L.G."/>
            <person name="Floudas D."/>
            <person name="Copeland A."/>
            <person name="Barry K.W."/>
            <person name="Cichocki N."/>
            <person name="Veneault-Fourrey C."/>
            <person name="LaButti K."/>
            <person name="Lindquist E.A."/>
            <person name="Lipzen A."/>
            <person name="Lundell T."/>
            <person name="Morin E."/>
            <person name="Murat C."/>
            <person name="Sun H."/>
            <person name="Tunlid A."/>
            <person name="Henrissat B."/>
            <person name="Grigoriev I.V."/>
            <person name="Hibbett D.S."/>
            <person name="Martin F."/>
            <person name="Nordberg H.P."/>
            <person name="Cantor M.N."/>
            <person name="Hua S.X."/>
        </authorList>
    </citation>
    <scope>NUCLEOTIDE SEQUENCE [LARGE SCALE GENOMIC DNA]</scope>
    <source>
        <strain evidence="1 2">441</strain>
    </source>
</reference>
<accession>A0A0C9ZYP0</accession>
<dbReference type="EMBL" id="KN833697">
    <property type="protein sequence ID" value="KIK27332.1"/>
    <property type="molecule type" value="Genomic_DNA"/>
</dbReference>
<organism evidence="1 2">
    <name type="scientific">Pisolithus microcarpus 441</name>
    <dbReference type="NCBI Taxonomy" id="765257"/>
    <lineage>
        <taxon>Eukaryota</taxon>
        <taxon>Fungi</taxon>
        <taxon>Dikarya</taxon>
        <taxon>Basidiomycota</taxon>
        <taxon>Agaricomycotina</taxon>
        <taxon>Agaricomycetes</taxon>
        <taxon>Agaricomycetidae</taxon>
        <taxon>Boletales</taxon>
        <taxon>Sclerodermatineae</taxon>
        <taxon>Pisolithaceae</taxon>
        <taxon>Pisolithus</taxon>
    </lineage>
</organism>
<gene>
    <name evidence="1" type="ORF">PISMIDRAFT_93416</name>
</gene>
<feature type="non-terminal residue" evidence="1">
    <location>
        <position position="1"/>
    </location>
</feature>
<dbReference type="Proteomes" id="UP000054018">
    <property type="component" value="Unassembled WGS sequence"/>
</dbReference>
<proteinExistence type="predicted"/>
<reference evidence="2" key="2">
    <citation type="submission" date="2015-01" db="EMBL/GenBank/DDBJ databases">
        <title>Evolutionary Origins and Diversification of the Mycorrhizal Mutualists.</title>
        <authorList>
            <consortium name="DOE Joint Genome Institute"/>
            <consortium name="Mycorrhizal Genomics Consortium"/>
            <person name="Kohler A."/>
            <person name="Kuo A."/>
            <person name="Nagy L.G."/>
            <person name="Floudas D."/>
            <person name="Copeland A."/>
            <person name="Barry K.W."/>
            <person name="Cichocki N."/>
            <person name="Veneault-Fourrey C."/>
            <person name="LaButti K."/>
            <person name="Lindquist E.A."/>
            <person name="Lipzen A."/>
            <person name="Lundell T."/>
            <person name="Morin E."/>
            <person name="Murat C."/>
            <person name="Riley R."/>
            <person name="Ohm R."/>
            <person name="Sun H."/>
            <person name="Tunlid A."/>
            <person name="Henrissat B."/>
            <person name="Grigoriev I.V."/>
            <person name="Hibbett D.S."/>
            <person name="Martin F."/>
        </authorList>
    </citation>
    <scope>NUCLEOTIDE SEQUENCE [LARGE SCALE GENOMIC DNA]</scope>
    <source>
        <strain evidence="2">441</strain>
    </source>
</reference>
<protein>
    <submittedName>
        <fullName evidence="1">Uncharacterized protein</fullName>
    </submittedName>
</protein>
<dbReference type="STRING" id="765257.A0A0C9ZYP0"/>
<sequence length="87" mass="9763">QLKKELDIVLALQTELDGSERALQGVQVIVEKGPASQCSLDALTSLECSHDWLLHKVDMLYSSLNIQDRFPELDGVSFEFMQTLLLT</sequence>
<dbReference type="AlphaFoldDB" id="A0A0C9ZYP0"/>
<keyword evidence="2" id="KW-1185">Reference proteome</keyword>
<evidence type="ECO:0000313" key="1">
    <source>
        <dbReference type="EMBL" id="KIK27332.1"/>
    </source>
</evidence>
<name>A0A0C9ZYP0_9AGAM</name>
<dbReference type="OrthoDB" id="3364670at2759"/>